<evidence type="ECO:0000256" key="10">
    <source>
        <dbReference type="ARBA" id="ARBA00022679"/>
    </source>
</evidence>
<evidence type="ECO:0000256" key="1">
    <source>
        <dbReference type="ARBA" id="ARBA00000868"/>
    </source>
</evidence>
<keyword evidence="10 14" id="KW-0808">Transferase</keyword>
<dbReference type="InterPro" id="IPR005764">
    <property type="entry name" value="Ade_phspho_trans"/>
</dbReference>
<protein>
    <recommendedName>
        <fullName evidence="7">adenine phosphoribosyltransferase</fullName>
        <ecNumber evidence="7">2.4.2.7</ecNumber>
    </recommendedName>
</protein>
<dbReference type="GO" id="GO:0005737">
    <property type="term" value="C:cytoplasm"/>
    <property type="evidence" value="ECO:0007669"/>
    <property type="project" value="UniProtKB-SubCell"/>
</dbReference>
<evidence type="ECO:0000256" key="4">
    <source>
        <dbReference type="ARBA" id="ARBA00004659"/>
    </source>
</evidence>
<evidence type="ECO:0000259" key="13">
    <source>
        <dbReference type="Pfam" id="PF00156"/>
    </source>
</evidence>
<evidence type="ECO:0000256" key="3">
    <source>
        <dbReference type="ARBA" id="ARBA00004496"/>
    </source>
</evidence>
<dbReference type="PANTHER" id="PTHR32315">
    <property type="entry name" value="ADENINE PHOSPHORIBOSYLTRANSFERASE"/>
    <property type="match status" value="1"/>
</dbReference>
<dbReference type="CDD" id="cd06223">
    <property type="entry name" value="PRTases_typeI"/>
    <property type="match status" value="1"/>
</dbReference>
<name>A0A6A6VEZ7_9PLEO</name>
<dbReference type="Gene3D" id="3.40.50.2020">
    <property type="match status" value="1"/>
</dbReference>
<comment type="similarity">
    <text evidence="5">Belongs to the purine/pyrimidine phosphoribosyltransferase family.</text>
</comment>
<dbReference type="Pfam" id="PF00156">
    <property type="entry name" value="Pribosyltran"/>
    <property type="match status" value="1"/>
</dbReference>
<evidence type="ECO:0000256" key="6">
    <source>
        <dbReference type="ARBA" id="ARBA00011738"/>
    </source>
</evidence>
<organism evidence="14 15">
    <name type="scientific">Sporormia fimetaria CBS 119925</name>
    <dbReference type="NCBI Taxonomy" id="1340428"/>
    <lineage>
        <taxon>Eukaryota</taxon>
        <taxon>Fungi</taxon>
        <taxon>Dikarya</taxon>
        <taxon>Ascomycota</taxon>
        <taxon>Pezizomycotina</taxon>
        <taxon>Dothideomycetes</taxon>
        <taxon>Pleosporomycetidae</taxon>
        <taxon>Pleosporales</taxon>
        <taxon>Sporormiaceae</taxon>
        <taxon>Sporormia</taxon>
    </lineage>
</organism>
<dbReference type="HAMAP" id="MF_00004">
    <property type="entry name" value="Aden_phosphoribosyltr"/>
    <property type="match status" value="1"/>
</dbReference>
<dbReference type="SUPFAM" id="SSF53271">
    <property type="entry name" value="PRTase-like"/>
    <property type="match status" value="1"/>
</dbReference>
<comment type="subcellular location">
    <subcellularLocation>
        <location evidence="3">Cytoplasm</location>
    </subcellularLocation>
</comment>
<comment type="catalytic activity">
    <reaction evidence="1">
        <text>AMP + diphosphate = 5-phospho-alpha-D-ribose 1-diphosphate + adenine</text>
        <dbReference type="Rhea" id="RHEA:16609"/>
        <dbReference type="ChEBI" id="CHEBI:16708"/>
        <dbReference type="ChEBI" id="CHEBI:33019"/>
        <dbReference type="ChEBI" id="CHEBI:58017"/>
        <dbReference type="ChEBI" id="CHEBI:456215"/>
        <dbReference type="EC" id="2.4.2.7"/>
    </reaction>
</comment>
<evidence type="ECO:0000256" key="12">
    <source>
        <dbReference type="SAM" id="MobiDB-lite"/>
    </source>
</evidence>
<dbReference type="UniPathway" id="UPA00588">
    <property type="reaction ID" value="UER00646"/>
</dbReference>
<dbReference type="NCBIfam" id="NF002636">
    <property type="entry name" value="PRK02304.1-5"/>
    <property type="match status" value="1"/>
</dbReference>
<dbReference type="PANTHER" id="PTHR32315:SF3">
    <property type="entry name" value="ADENINE PHOSPHORIBOSYLTRANSFERASE"/>
    <property type="match status" value="1"/>
</dbReference>
<dbReference type="EC" id="2.4.2.7" evidence="7"/>
<proteinExistence type="inferred from homology"/>
<dbReference type="GO" id="GO:0006168">
    <property type="term" value="P:adenine salvage"/>
    <property type="evidence" value="ECO:0007669"/>
    <property type="project" value="InterPro"/>
</dbReference>
<evidence type="ECO:0000256" key="8">
    <source>
        <dbReference type="ARBA" id="ARBA00022490"/>
    </source>
</evidence>
<evidence type="ECO:0000256" key="9">
    <source>
        <dbReference type="ARBA" id="ARBA00022676"/>
    </source>
</evidence>
<feature type="region of interest" description="Disordered" evidence="12">
    <location>
        <begin position="1"/>
        <end position="58"/>
    </location>
</feature>
<comment type="subunit">
    <text evidence="6">Homodimer.</text>
</comment>
<dbReference type="Proteomes" id="UP000799440">
    <property type="component" value="Unassembled WGS sequence"/>
</dbReference>
<evidence type="ECO:0000313" key="15">
    <source>
        <dbReference type="Proteomes" id="UP000799440"/>
    </source>
</evidence>
<dbReference type="GO" id="GO:0003999">
    <property type="term" value="F:adenine phosphoribosyltransferase activity"/>
    <property type="evidence" value="ECO:0007669"/>
    <property type="project" value="UniProtKB-EC"/>
</dbReference>
<evidence type="ECO:0000313" key="14">
    <source>
        <dbReference type="EMBL" id="KAF2748376.1"/>
    </source>
</evidence>
<dbReference type="FunFam" id="3.40.50.2020:FF:000004">
    <property type="entry name" value="Adenine phosphoribosyltransferase"/>
    <property type="match status" value="1"/>
</dbReference>
<comment type="pathway">
    <text evidence="4">Purine metabolism; AMP biosynthesis via salvage pathway; AMP from adenine: step 1/1.</text>
</comment>
<dbReference type="EMBL" id="MU006569">
    <property type="protein sequence ID" value="KAF2748376.1"/>
    <property type="molecule type" value="Genomic_DNA"/>
</dbReference>
<dbReference type="GO" id="GO:0006166">
    <property type="term" value="P:purine ribonucleoside salvage"/>
    <property type="evidence" value="ECO:0007669"/>
    <property type="project" value="UniProtKB-KW"/>
</dbReference>
<keyword evidence="9" id="KW-0328">Glycosyltransferase</keyword>
<feature type="compositionally biased region" description="Low complexity" evidence="12">
    <location>
        <begin position="37"/>
        <end position="58"/>
    </location>
</feature>
<dbReference type="InterPro" id="IPR050054">
    <property type="entry name" value="UPRTase/APRTase"/>
</dbReference>
<dbReference type="GO" id="GO:0002055">
    <property type="term" value="F:adenine binding"/>
    <property type="evidence" value="ECO:0007669"/>
    <property type="project" value="TreeGrafter"/>
</dbReference>
<dbReference type="OrthoDB" id="363185at2759"/>
<dbReference type="InterPro" id="IPR000836">
    <property type="entry name" value="PRTase_dom"/>
</dbReference>
<dbReference type="GO" id="GO:0044209">
    <property type="term" value="P:AMP salvage"/>
    <property type="evidence" value="ECO:0007669"/>
    <property type="project" value="UniProtKB-UniPathway"/>
</dbReference>
<dbReference type="NCBIfam" id="TIGR01090">
    <property type="entry name" value="apt"/>
    <property type="match status" value="1"/>
</dbReference>
<comment type="function">
    <text evidence="2">Catalyzes a salvage reaction resulting in the formation of AMP, that is energically less costly than de novo synthesis.</text>
</comment>
<dbReference type="GO" id="GO:0016208">
    <property type="term" value="F:AMP binding"/>
    <property type="evidence" value="ECO:0007669"/>
    <property type="project" value="TreeGrafter"/>
</dbReference>
<accession>A0A6A6VEZ7</accession>
<feature type="domain" description="Phosphoribosyltransferase" evidence="13">
    <location>
        <begin position="104"/>
        <end position="236"/>
    </location>
</feature>
<evidence type="ECO:0000256" key="7">
    <source>
        <dbReference type="ARBA" id="ARBA00011893"/>
    </source>
</evidence>
<sequence>MSGLPLSNAHRTNAQTEATSAHPPPSSPDPTVQQPEHAAQGGLTAASAASTSEQSHSLNELSTLKTQLKSALRQFPDFPSPGILFEDILPIFADAKLHDALLRALELHVANAYEKPDVVVGLEARGFLFGPSLALRLGCGFAPVRKQGKLPGECETAGYQKEYGEDFFQIQKDAVKTGQKVLIVDDIIATGGSAAAAGALVKKLGAKVVGYSFLLELDFLKGRAKLDAPVYTLLSSQEEKREG</sequence>
<reference evidence="14" key="1">
    <citation type="journal article" date="2020" name="Stud. Mycol.">
        <title>101 Dothideomycetes genomes: a test case for predicting lifestyles and emergence of pathogens.</title>
        <authorList>
            <person name="Haridas S."/>
            <person name="Albert R."/>
            <person name="Binder M."/>
            <person name="Bloem J."/>
            <person name="Labutti K."/>
            <person name="Salamov A."/>
            <person name="Andreopoulos B."/>
            <person name="Baker S."/>
            <person name="Barry K."/>
            <person name="Bills G."/>
            <person name="Bluhm B."/>
            <person name="Cannon C."/>
            <person name="Castanera R."/>
            <person name="Culley D."/>
            <person name="Daum C."/>
            <person name="Ezra D."/>
            <person name="Gonzalez J."/>
            <person name="Henrissat B."/>
            <person name="Kuo A."/>
            <person name="Liang C."/>
            <person name="Lipzen A."/>
            <person name="Lutzoni F."/>
            <person name="Magnuson J."/>
            <person name="Mondo S."/>
            <person name="Nolan M."/>
            <person name="Ohm R."/>
            <person name="Pangilinan J."/>
            <person name="Park H.-J."/>
            <person name="Ramirez L."/>
            <person name="Alfaro M."/>
            <person name="Sun H."/>
            <person name="Tritt A."/>
            <person name="Yoshinaga Y."/>
            <person name="Zwiers L.-H."/>
            <person name="Turgeon B."/>
            <person name="Goodwin S."/>
            <person name="Spatafora J."/>
            <person name="Crous P."/>
            <person name="Grigoriev I."/>
        </authorList>
    </citation>
    <scope>NUCLEOTIDE SEQUENCE</scope>
    <source>
        <strain evidence="14">CBS 119925</strain>
    </source>
</reference>
<feature type="compositionally biased region" description="Polar residues" evidence="12">
    <location>
        <begin position="9"/>
        <end position="19"/>
    </location>
</feature>
<keyword evidence="15" id="KW-1185">Reference proteome</keyword>
<evidence type="ECO:0000256" key="5">
    <source>
        <dbReference type="ARBA" id="ARBA00008391"/>
    </source>
</evidence>
<dbReference type="InterPro" id="IPR029057">
    <property type="entry name" value="PRTase-like"/>
</dbReference>
<dbReference type="AlphaFoldDB" id="A0A6A6VEZ7"/>
<keyword evidence="11" id="KW-0660">Purine salvage</keyword>
<keyword evidence="8" id="KW-0963">Cytoplasm</keyword>
<gene>
    <name evidence="14" type="ORF">M011DRAFT_476393</name>
</gene>
<evidence type="ECO:0000256" key="11">
    <source>
        <dbReference type="ARBA" id="ARBA00022726"/>
    </source>
</evidence>
<evidence type="ECO:0000256" key="2">
    <source>
        <dbReference type="ARBA" id="ARBA00003968"/>
    </source>
</evidence>